<feature type="transmembrane region" description="Helical" evidence="5">
    <location>
        <begin position="801"/>
        <end position="823"/>
    </location>
</feature>
<keyword evidence="2 5" id="KW-0812">Transmembrane</keyword>
<dbReference type="InterPro" id="IPR013525">
    <property type="entry name" value="ABC2_TM"/>
</dbReference>
<dbReference type="InterPro" id="IPR017500">
    <property type="entry name" value="Phage_infect_YhgE_N"/>
</dbReference>
<evidence type="ECO:0000256" key="3">
    <source>
        <dbReference type="ARBA" id="ARBA00022989"/>
    </source>
</evidence>
<dbReference type="GO" id="GO:0140359">
    <property type="term" value="F:ABC-type transporter activity"/>
    <property type="evidence" value="ECO:0007669"/>
    <property type="project" value="InterPro"/>
</dbReference>
<dbReference type="Gene3D" id="3.40.1710.10">
    <property type="entry name" value="abc type-2 transporter like domain"/>
    <property type="match status" value="1"/>
</dbReference>
<feature type="transmembrane region" description="Helical" evidence="5">
    <location>
        <begin position="770"/>
        <end position="795"/>
    </location>
</feature>
<evidence type="ECO:0000313" key="8">
    <source>
        <dbReference type="Proteomes" id="UP000182498"/>
    </source>
</evidence>
<gene>
    <name evidence="7" type="ORF">CVAR292_01290</name>
</gene>
<dbReference type="InterPro" id="IPR051328">
    <property type="entry name" value="T7SS_ABC-Transporter"/>
</dbReference>
<evidence type="ECO:0000256" key="5">
    <source>
        <dbReference type="SAM" id="Phobius"/>
    </source>
</evidence>
<feature type="transmembrane region" description="Helical" evidence="5">
    <location>
        <begin position="602"/>
        <end position="626"/>
    </location>
</feature>
<feature type="transmembrane region" description="Helical" evidence="5">
    <location>
        <begin position="686"/>
        <end position="707"/>
    </location>
</feature>
<protein>
    <submittedName>
        <fullName evidence="7">YhgE/Pip N-terminal domain/YhgE/Pip C-terminal domain</fullName>
    </submittedName>
</protein>
<feature type="transmembrane region" description="Helical" evidence="5">
    <location>
        <begin position="633"/>
        <end position="651"/>
    </location>
</feature>
<dbReference type="NCBIfam" id="TIGR03062">
    <property type="entry name" value="pip_yhgE_Cterm"/>
    <property type="match status" value="1"/>
</dbReference>
<feature type="transmembrane region" description="Helical" evidence="5">
    <location>
        <begin position="531"/>
        <end position="552"/>
    </location>
</feature>
<feature type="transmembrane region" description="Helical" evidence="5">
    <location>
        <begin position="27"/>
        <end position="50"/>
    </location>
</feature>
<dbReference type="PANTHER" id="PTHR43077:SF10">
    <property type="entry name" value="TRANSPORT PERMEASE PROTEIN"/>
    <property type="match status" value="1"/>
</dbReference>
<keyword evidence="3 5" id="KW-1133">Transmembrane helix</keyword>
<organism evidence="7 8">
    <name type="scientific">Corynebacterium variabile</name>
    <dbReference type="NCBI Taxonomy" id="1727"/>
    <lineage>
        <taxon>Bacteria</taxon>
        <taxon>Bacillati</taxon>
        <taxon>Actinomycetota</taxon>
        <taxon>Actinomycetes</taxon>
        <taxon>Mycobacteriales</taxon>
        <taxon>Corynebacteriaceae</taxon>
        <taxon>Corynebacterium</taxon>
    </lineage>
</organism>
<dbReference type="NCBIfam" id="TIGR03061">
    <property type="entry name" value="pip_yhgE_Nterm"/>
    <property type="match status" value="1"/>
</dbReference>
<dbReference type="Proteomes" id="UP000182498">
    <property type="component" value="Unassembled WGS sequence"/>
</dbReference>
<name>A0A0X2NKF2_9CORY</name>
<reference evidence="8" key="1">
    <citation type="submission" date="2015-11" db="EMBL/GenBank/DDBJ databases">
        <authorList>
            <person name="Dugat-Bony E."/>
        </authorList>
    </citation>
    <scope>NUCLEOTIDE SEQUENCE [LARGE SCALE GENOMIC DNA]</scope>
    <source>
        <strain evidence="8">Mu292</strain>
    </source>
</reference>
<comment type="subcellular location">
    <subcellularLocation>
        <location evidence="1">Membrane</location>
        <topology evidence="1">Multi-pass membrane protein</topology>
    </subcellularLocation>
</comment>
<evidence type="ECO:0000313" key="7">
    <source>
        <dbReference type="EMBL" id="CUU65953.1"/>
    </source>
</evidence>
<feature type="domain" description="ABC-2 type transporter transmembrane" evidence="6">
    <location>
        <begin position="506"/>
        <end position="704"/>
    </location>
</feature>
<accession>A0A0X2NKF2</accession>
<dbReference type="PANTHER" id="PTHR43077">
    <property type="entry name" value="TRANSPORT PERMEASE YVFS-RELATED"/>
    <property type="match status" value="1"/>
</dbReference>
<dbReference type="GO" id="GO:0016020">
    <property type="term" value="C:membrane"/>
    <property type="evidence" value="ECO:0007669"/>
    <property type="project" value="UniProtKB-SubCell"/>
</dbReference>
<evidence type="ECO:0000259" key="6">
    <source>
        <dbReference type="Pfam" id="PF12698"/>
    </source>
</evidence>
<dbReference type="InterPro" id="IPR017501">
    <property type="entry name" value="Phage_infect_YhgE_C"/>
</dbReference>
<dbReference type="AlphaFoldDB" id="A0A0X2NKF2"/>
<feature type="transmembrane region" description="Helical" evidence="5">
    <location>
        <begin position="573"/>
        <end position="596"/>
    </location>
</feature>
<dbReference type="OrthoDB" id="9811483at2"/>
<evidence type="ECO:0000256" key="1">
    <source>
        <dbReference type="ARBA" id="ARBA00004141"/>
    </source>
</evidence>
<evidence type="ECO:0000256" key="2">
    <source>
        <dbReference type="ARBA" id="ARBA00022692"/>
    </source>
</evidence>
<dbReference type="Pfam" id="PF12698">
    <property type="entry name" value="ABC2_membrane_3"/>
    <property type="match status" value="2"/>
</dbReference>
<keyword evidence="4 5" id="KW-0472">Membrane</keyword>
<proteinExistence type="predicted"/>
<dbReference type="EMBL" id="FAUH01000007">
    <property type="protein sequence ID" value="CUU65953.1"/>
    <property type="molecule type" value="Genomic_DNA"/>
</dbReference>
<evidence type="ECO:0000256" key="4">
    <source>
        <dbReference type="ARBA" id="ARBA00023136"/>
    </source>
</evidence>
<feature type="domain" description="ABC-2 type transporter transmembrane" evidence="6">
    <location>
        <begin position="30"/>
        <end position="168"/>
    </location>
</feature>
<keyword evidence="8" id="KW-1185">Reference proteome</keyword>
<sequence length="852" mass="90395">MIRSAVVKESWSVFARDAGRLLRTPKVWVIVIGVLFTPALYAWVNVAAFWDPYGNTGNIRVAVVNEDKGGDSDLTGELDVGARVVDQLKENDQLGWQFMDADEADDALHKGDVYASITVPDTFTSDILSMFQGTYSEPTLLYQVNEKDSAISPKITDQGATTLDTTVNSTFKEMVADAVTTELSSAGGDLADNLTDAQEGTADAFDETAQTMSAARGSLTRIQDGLGGAGSTIAATQETLGSVDTALADAVSALDQVRDIMSDVQEQVSTFTGDATDSYLGINRALTDATSDADAAVAAVTGELDRAGAAIGNAGRDASGALAQSDRVISQLGNMLDSAAITPGAAQPLQDALDDLRERSAADRALVDRLTALGTDATDAASTVSAAADAFGTATDDTRAAARALQTSVSDALPGLNSAIDSVNSTAGRFSGALDSTRTLLQESSDLLDGVDDGLDRVDGLIDSFDGNLSGIESGLRTAKTDILALNIASDGSLLHSVTDLDSDSIGRFLSTPAEVESHAVYPVRSYGSGMASLFTNLSLWIGAFMLMIIFRTEVDRAGMRRLTVGQAYRGRLMLLGALSVAQSVVVTVGDLILGVQNVNPLAFVGTGVLTGLAYLTIIYALVSALGHIGRGIAVALAFIQIPGATGLYPIEMMPDFFQSISPFLPLAHGITALRETVGGFYGDHWWRAMGLLALMALVAFVAGMLVRRWLSNVNRQVNDQLDVGGLIISEKVEITGSGYRLSDTVGALRDREGFRDEIDRRWRRLRENYALWLGLSVIVGVLGVVVLGVLARMIPDQKTLFFGLLCLWFLLVIGFIAGLDYIRQSYRRAHDVSEMSENELQLAVADKGEQA</sequence>